<dbReference type="PANTHER" id="PTHR24070">
    <property type="entry name" value="RAS, DI-RAS, AND RHEB FAMILY MEMBERS OF SMALL GTPASE SUPERFAMILY"/>
    <property type="match status" value="1"/>
</dbReference>
<feature type="compositionally biased region" description="Low complexity" evidence="3">
    <location>
        <begin position="344"/>
        <end position="363"/>
    </location>
</feature>
<feature type="transmembrane region" description="Helical" evidence="4">
    <location>
        <begin position="997"/>
        <end position="1016"/>
    </location>
</feature>
<dbReference type="SUPFAM" id="SSF52540">
    <property type="entry name" value="P-loop containing nucleoside triphosphate hydrolases"/>
    <property type="match status" value="2"/>
</dbReference>
<dbReference type="GO" id="GO:0007165">
    <property type="term" value="P:signal transduction"/>
    <property type="evidence" value="ECO:0007669"/>
    <property type="project" value="InterPro"/>
</dbReference>
<feature type="transmembrane region" description="Helical" evidence="4">
    <location>
        <begin position="1105"/>
        <end position="1123"/>
    </location>
</feature>
<keyword evidence="1" id="KW-0547">Nucleotide-binding</keyword>
<sequence>MTEHQALVEIIDTAGTEQFTSMMDLYVRNGKGFVLVYSITDRASFRAIEELCVTIFRMKDAEAVPMILVGNKLDLASERVVSFEEGRAYAESWNMPFIEVSAKQNQFVSDLFLTLFREMGRSSVYTVVLLGSGGVGKSAICVMYMQGVFVESYDPTIEDSYRKRVVLHDIPDSETPRARPARKSSFGFLKKSESAAKITPGTPRGARLPPRLASQMSPMPHSSSSASFEAEEDTVSPKKSEKERRRKQAKDASPPPTGSALNRGLFADIADSRGAAAEIDMPIILPEIAAPVKPIAPYAGPPPPAPAGPAPPPPPPPAAAGRAQIPDREDQTRDGDMRRDEPARPAAAPARPAPAAGAAAAARPYDEPQKQKTAAPAEDFEEEVYGADGLFDDEPAPAPAPARVVDEVDQERERELERRRLHDLTLRSVLDEGLMLESLDALASVDAQQFRRREVKKEVKKVTKIDNVYADLETMFFGLSYAMAATVPCDSHATVAKLLDQIHDEAAFCSGEKTLVQSQAASDIEMQQRATKENVPTIAITPSEDRDTLDRGNSEASSSSGAGNDLLAPQLSKQNSSSSTNSFSRDFGSSSTLVANGSQASNPSAVAQYHAYTRGPSTATKVFNFVGQPLMLLLFFAIFLAFLLVIILPAFFVILVIRTTHIETDTKQFNQRQEVIERETIIVRSVRLLNLLARSIPVAIVLAGYPALVVYAIVPAAIDRTAPNDAVLYINLAIGLYCLVIIALQLMGTVRAGASLSARNMEVLGLGNNLGGDGRVANQVITTSQFKLTSLSNWMVLLTLAIEFAQISFFPFLSSQVLLEATNLANVTLNLVDSSAFDEISKVQRSVYLTVASVDTHTIAVWAAIGVVAALVLVFCYQFTLELFHYGVLRRFFDIHGNNKEPFVNRDVKQSARDYMFYSFVGAIAYGHGTPRHVSPAIASITAILSDGLFLFVTEKLLAVVACSAPLDEIAAIVPASPPVHLYLTSFPTAVCWDDSHSVLAVIALIAYSFYVPLSIMISPMFMEPAVDGKDVRYSKLYLMSVSVLKCIMIVAASFLPQGGLTRCLASGISALVMLCLTGFWLTFAPSSMRMRTPCSIPFINIWRIMTFATGVYSAICGVLIFALPETVQGTELYLILFVGIGVIVLGALLWALLRRARAPPRRY</sequence>
<evidence type="ECO:0000256" key="3">
    <source>
        <dbReference type="SAM" id="MobiDB-lite"/>
    </source>
</evidence>
<dbReference type="InterPro" id="IPR005225">
    <property type="entry name" value="Small_GTP-bd"/>
</dbReference>
<dbReference type="GO" id="GO:0005525">
    <property type="term" value="F:GTP binding"/>
    <property type="evidence" value="ECO:0007669"/>
    <property type="project" value="UniProtKB-KW"/>
</dbReference>
<keyword evidence="4" id="KW-0472">Membrane</keyword>
<feature type="transmembrane region" description="Helical" evidence="4">
    <location>
        <begin position="630"/>
        <end position="657"/>
    </location>
</feature>
<accession>A0A0D2VQW4</accession>
<proteinExistence type="predicted"/>
<feature type="transmembrane region" description="Helical" evidence="4">
    <location>
        <begin position="691"/>
        <end position="714"/>
    </location>
</feature>
<feature type="compositionally biased region" description="Basic and acidic residues" evidence="3">
    <location>
        <begin position="325"/>
        <end position="343"/>
    </location>
</feature>
<keyword evidence="4" id="KW-0812">Transmembrane</keyword>
<reference evidence="6" key="1">
    <citation type="submission" date="2011-02" db="EMBL/GenBank/DDBJ databases">
        <title>The Genome Sequence of Capsaspora owczarzaki ATCC 30864.</title>
        <authorList>
            <person name="Russ C."/>
            <person name="Cuomo C."/>
            <person name="Burger G."/>
            <person name="Gray M.W."/>
            <person name="Holland P.W.H."/>
            <person name="King N."/>
            <person name="Lang F.B.F."/>
            <person name="Roger A.J."/>
            <person name="Ruiz-Trillo I."/>
            <person name="Young S.K."/>
            <person name="Zeng Q."/>
            <person name="Gargeya S."/>
            <person name="Alvarado L."/>
            <person name="Berlin A."/>
            <person name="Chapman S.B."/>
            <person name="Chen Z."/>
            <person name="Freedman E."/>
            <person name="Gellesch M."/>
            <person name="Goldberg J."/>
            <person name="Griggs A."/>
            <person name="Gujja S."/>
            <person name="Heilman E."/>
            <person name="Heiman D."/>
            <person name="Howarth C."/>
            <person name="Mehta T."/>
            <person name="Neiman D."/>
            <person name="Pearson M."/>
            <person name="Roberts A."/>
            <person name="Saif S."/>
            <person name="Shea T."/>
            <person name="Shenoy N."/>
            <person name="Sisk P."/>
            <person name="Stolte C."/>
            <person name="Sykes S."/>
            <person name="White J."/>
            <person name="Yandava C."/>
            <person name="Haas B."/>
            <person name="Nusbaum C."/>
            <person name="Birren B."/>
        </authorList>
    </citation>
    <scope>NUCLEOTIDE SEQUENCE</scope>
    <source>
        <strain evidence="6">ATCC 30864</strain>
    </source>
</reference>
<dbReference type="GO" id="GO:0016020">
    <property type="term" value="C:membrane"/>
    <property type="evidence" value="ECO:0007669"/>
    <property type="project" value="InterPro"/>
</dbReference>
<protein>
    <recommendedName>
        <fullName evidence="7">Ras family protein</fullName>
    </recommendedName>
</protein>
<dbReference type="PROSITE" id="PS51421">
    <property type="entry name" value="RAS"/>
    <property type="match status" value="1"/>
</dbReference>
<dbReference type="GO" id="GO:0003924">
    <property type="term" value="F:GTPase activity"/>
    <property type="evidence" value="ECO:0007669"/>
    <property type="project" value="InterPro"/>
</dbReference>
<dbReference type="OrthoDB" id="63533at2759"/>
<dbReference type="SMART" id="SM00175">
    <property type="entry name" value="RAB"/>
    <property type="match status" value="1"/>
</dbReference>
<feature type="transmembrane region" description="Helical" evidence="4">
    <location>
        <begin position="1065"/>
        <end position="1084"/>
    </location>
</feature>
<dbReference type="EMBL" id="KE346365">
    <property type="protein sequence ID" value="KJE93147.1"/>
    <property type="molecule type" value="Genomic_DNA"/>
</dbReference>
<dbReference type="STRING" id="595528.A0A0D2VQW4"/>
<feature type="compositionally biased region" description="Low complexity" evidence="3">
    <location>
        <begin position="213"/>
        <end position="227"/>
    </location>
</feature>
<dbReference type="InterPro" id="IPR020849">
    <property type="entry name" value="Small_GTPase_Ras-type"/>
</dbReference>
<dbReference type="PRINTS" id="PR00449">
    <property type="entry name" value="RASTRNSFRMNG"/>
</dbReference>
<evidence type="ECO:0008006" key="7">
    <source>
        <dbReference type="Google" id="ProtNLM"/>
    </source>
</evidence>
<name>A0A0D2VQW4_CAPO3</name>
<gene>
    <name evidence="5" type="ORF">CAOG_008748</name>
</gene>
<feature type="compositionally biased region" description="Basic and acidic residues" evidence="3">
    <location>
        <begin position="543"/>
        <end position="553"/>
    </location>
</feature>
<organism evidence="5 6">
    <name type="scientific">Capsaspora owczarzaki (strain ATCC 30864)</name>
    <dbReference type="NCBI Taxonomy" id="595528"/>
    <lineage>
        <taxon>Eukaryota</taxon>
        <taxon>Filasterea</taxon>
        <taxon>Capsaspora</taxon>
    </lineage>
</organism>
<evidence type="ECO:0000256" key="4">
    <source>
        <dbReference type="SAM" id="Phobius"/>
    </source>
</evidence>
<feature type="compositionally biased region" description="Low complexity" evidence="3">
    <location>
        <begin position="572"/>
        <end position="584"/>
    </location>
</feature>
<dbReference type="AlphaFoldDB" id="A0A0D2VQW4"/>
<feature type="region of interest" description="Disordered" evidence="3">
    <location>
        <begin position="526"/>
        <end position="584"/>
    </location>
</feature>
<dbReference type="InParanoid" id="A0A0D2VQW4"/>
<feature type="transmembrane region" description="Helical" evidence="4">
    <location>
        <begin position="1037"/>
        <end position="1059"/>
    </location>
</feature>
<dbReference type="InterPro" id="IPR027417">
    <property type="entry name" value="P-loop_NTPase"/>
</dbReference>
<evidence type="ECO:0000313" key="5">
    <source>
        <dbReference type="EMBL" id="KJE93147.1"/>
    </source>
</evidence>
<dbReference type="PROSITE" id="PS51419">
    <property type="entry name" value="RAB"/>
    <property type="match status" value="1"/>
</dbReference>
<dbReference type="SMART" id="SM00173">
    <property type="entry name" value="RAS"/>
    <property type="match status" value="1"/>
</dbReference>
<dbReference type="Gene3D" id="3.40.50.300">
    <property type="entry name" value="P-loop containing nucleotide triphosphate hydrolases"/>
    <property type="match status" value="2"/>
</dbReference>
<feature type="transmembrane region" description="Helical" evidence="4">
    <location>
        <begin position="1135"/>
        <end position="1154"/>
    </location>
</feature>
<feature type="region of interest" description="Disordered" evidence="3">
    <location>
        <begin position="197"/>
        <end position="264"/>
    </location>
</feature>
<keyword evidence="2" id="KW-0342">GTP-binding</keyword>
<dbReference type="RefSeq" id="XP_011270378.1">
    <property type="nucleotide sequence ID" value="XM_011272076.1"/>
</dbReference>
<feature type="compositionally biased region" description="Low complexity" evidence="3">
    <location>
        <begin position="554"/>
        <end position="564"/>
    </location>
</feature>
<feature type="transmembrane region" description="Helical" evidence="4">
    <location>
        <begin position="726"/>
        <end position="747"/>
    </location>
</feature>
<evidence type="ECO:0000313" key="6">
    <source>
        <dbReference type="Proteomes" id="UP000008743"/>
    </source>
</evidence>
<dbReference type="InterPro" id="IPR001806">
    <property type="entry name" value="Small_GTPase"/>
</dbReference>
<dbReference type="NCBIfam" id="TIGR00231">
    <property type="entry name" value="small_GTP"/>
    <property type="match status" value="1"/>
</dbReference>
<evidence type="ECO:0000256" key="1">
    <source>
        <dbReference type="ARBA" id="ARBA00022741"/>
    </source>
</evidence>
<keyword evidence="6" id="KW-1185">Reference proteome</keyword>
<evidence type="ECO:0000256" key="2">
    <source>
        <dbReference type="ARBA" id="ARBA00023134"/>
    </source>
</evidence>
<feature type="compositionally biased region" description="Pro residues" evidence="3">
    <location>
        <begin position="299"/>
        <end position="318"/>
    </location>
</feature>
<dbReference type="Proteomes" id="UP000008743">
    <property type="component" value="Unassembled WGS sequence"/>
</dbReference>
<feature type="region of interest" description="Disordered" evidence="3">
    <location>
        <begin position="299"/>
        <end position="378"/>
    </location>
</feature>
<keyword evidence="4" id="KW-1133">Transmembrane helix</keyword>
<dbReference type="Pfam" id="PF00071">
    <property type="entry name" value="Ras"/>
    <property type="match status" value="2"/>
</dbReference>
<feature type="transmembrane region" description="Helical" evidence="4">
    <location>
        <begin position="859"/>
        <end position="881"/>
    </location>
</feature>